<sequence length="108" mass="12223">MDYEQIILSIIAHAGNARSLSFEALQLAKEGNFQEARQKISEAKEELINAHNVQSDILHKEAAGEKYDISLLLIHAQDHLMAATLAKDLIEEFIELYENAFKNKKSIE</sequence>
<protein>
    <submittedName>
        <fullName evidence="9">PTS system, cellobiose-specific IIA component</fullName>
    </submittedName>
</protein>
<dbReference type="InterPro" id="IPR036542">
    <property type="entry name" value="PTS_IIA_lac/cel_sf"/>
</dbReference>
<keyword evidence="6" id="KW-0460">Magnesium</keyword>
<reference evidence="9" key="1">
    <citation type="journal article" date="2016" name="Genome Announc.">
        <title>Draft Genome Sequence of the Syntrophic Lactate-Degrading Bacterium Tepidanaerobacter syntrophicus JLT.</title>
        <authorList>
            <person name="Matsuura N."/>
            <person name="Ohashi A."/>
            <person name="Tourlousse D.M."/>
            <person name="Sekiguchi Y."/>
        </authorList>
    </citation>
    <scope>NUCLEOTIDE SEQUENCE [LARGE SCALE GENOMIC DNA]</scope>
    <source>
        <strain evidence="9">JL</strain>
    </source>
</reference>
<keyword evidence="3" id="KW-0808">Transferase</keyword>
<evidence type="ECO:0000313" key="9">
    <source>
        <dbReference type="EMBL" id="GAQ25874.1"/>
    </source>
</evidence>
<feature type="coiled-coil region" evidence="8">
    <location>
        <begin position="26"/>
        <end position="53"/>
    </location>
</feature>
<dbReference type="EMBL" id="DF977003">
    <property type="protein sequence ID" value="GAQ25874.1"/>
    <property type="molecule type" value="Genomic_DNA"/>
</dbReference>
<evidence type="ECO:0000256" key="3">
    <source>
        <dbReference type="ARBA" id="ARBA00022679"/>
    </source>
</evidence>
<dbReference type="PROSITE" id="PS51095">
    <property type="entry name" value="PTS_EIIA_TYPE_3"/>
    <property type="match status" value="1"/>
</dbReference>
<dbReference type="AlphaFoldDB" id="A0A0U9HG95"/>
<organism evidence="9">
    <name type="scientific">Tepidanaerobacter syntrophicus</name>
    <dbReference type="NCBI Taxonomy" id="224999"/>
    <lineage>
        <taxon>Bacteria</taxon>
        <taxon>Bacillati</taxon>
        <taxon>Bacillota</taxon>
        <taxon>Clostridia</taxon>
        <taxon>Thermosediminibacterales</taxon>
        <taxon>Tepidanaerobacteraceae</taxon>
        <taxon>Tepidanaerobacter</taxon>
    </lineage>
</organism>
<comment type="cofactor">
    <cofactor evidence="6">
        <name>Mg(2+)</name>
        <dbReference type="ChEBI" id="CHEBI:18420"/>
    </cofactor>
    <text evidence="6">Binds 1 Mg(2+) ion per trimer.</text>
</comment>
<proteinExistence type="predicted"/>
<keyword evidence="10" id="KW-1185">Reference proteome</keyword>
<dbReference type="PANTHER" id="PTHR34382:SF7">
    <property type="entry name" value="PTS SYSTEM N,N'-DIACETYLCHITOBIOSE-SPECIFIC EIIA COMPONENT"/>
    <property type="match status" value="1"/>
</dbReference>
<keyword evidence="2" id="KW-0762">Sugar transport</keyword>
<evidence type="ECO:0000256" key="6">
    <source>
        <dbReference type="PIRSR" id="PIRSR000699-2"/>
    </source>
</evidence>
<dbReference type="GO" id="GO:0046872">
    <property type="term" value="F:metal ion binding"/>
    <property type="evidence" value="ECO:0007669"/>
    <property type="project" value="UniProtKB-KW"/>
</dbReference>
<gene>
    <name evidence="9" type="ORF">TSYNT_9123</name>
</gene>
<keyword evidence="4" id="KW-0598">Phosphotransferase system</keyword>
<evidence type="ECO:0000256" key="8">
    <source>
        <dbReference type="SAM" id="Coils"/>
    </source>
</evidence>
<dbReference type="OrthoDB" id="389577at2"/>
<evidence type="ECO:0000256" key="1">
    <source>
        <dbReference type="ARBA" id="ARBA00022448"/>
    </source>
</evidence>
<evidence type="ECO:0000256" key="4">
    <source>
        <dbReference type="ARBA" id="ARBA00022683"/>
    </source>
</evidence>
<evidence type="ECO:0000313" key="10">
    <source>
        <dbReference type="Proteomes" id="UP000062160"/>
    </source>
</evidence>
<keyword evidence="6" id="KW-0479">Metal-binding</keyword>
<dbReference type="GO" id="GO:0016740">
    <property type="term" value="F:transferase activity"/>
    <property type="evidence" value="ECO:0007669"/>
    <property type="project" value="UniProtKB-KW"/>
</dbReference>
<dbReference type="SUPFAM" id="SSF46973">
    <property type="entry name" value="Enzyme IIa from lactose specific PTS, IIa-lac"/>
    <property type="match status" value="1"/>
</dbReference>
<name>A0A0U9HG95_9FIRM</name>
<dbReference type="Proteomes" id="UP000062160">
    <property type="component" value="Unassembled WGS sequence"/>
</dbReference>
<dbReference type="PANTHER" id="PTHR34382">
    <property type="entry name" value="PTS SYSTEM N,N'-DIACETYLCHITOBIOSE-SPECIFIC EIIA COMPONENT"/>
    <property type="match status" value="1"/>
</dbReference>
<dbReference type="InterPro" id="IPR003188">
    <property type="entry name" value="PTS_IIA_lac/cel"/>
</dbReference>
<dbReference type="Pfam" id="PF02255">
    <property type="entry name" value="PTS_IIA"/>
    <property type="match status" value="1"/>
</dbReference>
<feature type="active site" description="Tele-phosphohistidine intermediate" evidence="5">
    <location>
        <position position="75"/>
    </location>
</feature>
<feature type="modified residue" description="Phosphohistidine; by HPr" evidence="7">
    <location>
        <position position="75"/>
    </location>
</feature>
<evidence type="ECO:0000256" key="7">
    <source>
        <dbReference type="PROSITE-ProRule" id="PRU00418"/>
    </source>
</evidence>
<evidence type="ECO:0000256" key="2">
    <source>
        <dbReference type="ARBA" id="ARBA00022597"/>
    </source>
</evidence>
<dbReference type="CDD" id="cd00215">
    <property type="entry name" value="PTS_IIA_lac"/>
    <property type="match status" value="1"/>
</dbReference>
<keyword evidence="8" id="KW-0175">Coiled coil</keyword>
<evidence type="ECO:0000256" key="5">
    <source>
        <dbReference type="PIRSR" id="PIRSR000699-1"/>
    </source>
</evidence>
<dbReference type="STRING" id="224999.GCA_001485475_01910"/>
<dbReference type="PIRSF" id="PIRSF000699">
    <property type="entry name" value="PTS_IILac_III"/>
    <property type="match status" value="1"/>
</dbReference>
<dbReference type="RefSeq" id="WP_059033487.1">
    <property type="nucleotide sequence ID" value="NZ_BSDN01000005.1"/>
</dbReference>
<keyword evidence="1" id="KW-0813">Transport</keyword>
<feature type="binding site" evidence="6">
    <location>
        <position position="78"/>
    </location>
    <ligand>
        <name>Mg(2+)</name>
        <dbReference type="ChEBI" id="CHEBI:18420"/>
        <note>ligand shared between all trimeric partners</note>
    </ligand>
</feature>
<dbReference type="GO" id="GO:0009401">
    <property type="term" value="P:phosphoenolpyruvate-dependent sugar phosphotransferase system"/>
    <property type="evidence" value="ECO:0007669"/>
    <property type="project" value="UniProtKB-KW"/>
</dbReference>
<accession>A0A0U9HG95</accession>
<dbReference type="Gene3D" id="1.20.58.80">
    <property type="entry name" value="Phosphotransferase system, lactose/cellobiose-type IIA subunit"/>
    <property type="match status" value="1"/>
</dbReference>